<evidence type="ECO:0000313" key="4">
    <source>
        <dbReference type="Proteomes" id="UP001164803"/>
    </source>
</evidence>
<dbReference type="Proteomes" id="UP001164803">
    <property type="component" value="Chromosome"/>
</dbReference>
<dbReference type="InterPro" id="IPR002901">
    <property type="entry name" value="MGlyc_endo_b_GlcNAc-like_dom"/>
</dbReference>
<keyword evidence="4" id="KW-1185">Reference proteome</keyword>
<dbReference type="InterPro" id="IPR002477">
    <property type="entry name" value="Peptidoglycan-bd-like"/>
</dbReference>
<dbReference type="SUPFAM" id="SSF47090">
    <property type="entry name" value="PGBD-like"/>
    <property type="match status" value="1"/>
</dbReference>
<protein>
    <submittedName>
        <fullName evidence="3">Peptidoglycan-binding protein</fullName>
    </submittedName>
</protein>
<gene>
    <name evidence="3" type="ORF">NZD86_20515</name>
</gene>
<feature type="domain" description="Mannosyl-glycoprotein endo-beta-N-acetylglucosamidase-like" evidence="2">
    <location>
        <begin position="229"/>
        <end position="366"/>
    </location>
</feature>
<dbReference type="Gene3D" id="1.10.101.10">
    <property type="entry name" value="PGBD-like superfamily/PGBD"/>
    <property type="match status" value="1"/>
</dbReference>
<dbReference type="PANTHER" id="PTHR33308">
    <property type="entry name" value="PEPTIDOGLYCAN HYDROLASE FLGJ"/>
    <property type="match status" value="1"/>
</dbReference>
<evidence type="ECO:0000313" key="3">
    <source>
        <dbReference type="EMBL" id="WAH36560.1"/>
    </source>
</evidence>
<proteinExistence type="predicted"/>
<dbReference type="PANTHER" id="PTHR33308:SF9">
    <property type="entry name" value="PEPTIDOGLYCAN HYDROLASE FLGJ"/>
    <property type="match status" value="1"/>
</dbReference>
<dbReference type="Pfam" id="PF01471">
    <property type="entry name" value="PG_binding_1"/>
    <property type="match status" value="1"/>
</dbReference>
<dbReference type="EMBL" id="CP104064">
    <property type="protein sequence ID" value="WAH36560.1"/>
    <property type="molecule type" value="Genomic_DNA"/>
</dbReference>
<dbReference type="RefSeq" id="WP_268043915.1">
    <property type="nucleotide sequence ID" value="NZ_CP104064.1"/>
</dbReference>
<dbReference type="Pfam" id="PF01832">
    <property type="entry name" value="Glucosaminidase"/>
    <property type="match status" value="1"/>
</dbReference>
<dbReference type="InterPro" id="IPR036365">
    <property type="entry name" value="PGBD-like_sf"/>
</dbReference>
<dbReference type="Gene3D" id="1.10.530.10">
    <property type="match status" value="1"/>
</dbReference>
<evidence type="ECO:0000259" key="2">
    <source>
        <dbReference type="SMART" id="SM00047"/>
    </source>
</evidence>
<evidence type="ECO:0000256" key="1">
    <source>
        <dbReference type="ARBA" id="ARBA00022801"/>
    </source>
</evidence>
<dbReference type="InterPro" id="IPR051056">
    <property type="entry name" value="Glycosyl_Hydrolase_73"/>
</dbReference>
<reference evidence="3" key="1">
    <citation type="submission" date="2022-08" db="EMBL/GenBank/DDBJ databases">
        <title>Alicyclobacillus dauci DSM2870, complete genome.</title>
        <authorList>
            <person name="Wang Q."/>
            <person name="Cai R."/>
            <person name="Wang Z."/>
        </authorList>
    </citation>
    <scope>NUCLEOTIDE SEQUENCE</scope>
    <source>
        <strain evidence="3">DSM 28700</strain>
    </source>
</reference>
<dbReference type="SMART" id="SM00047">
    <property type="entry name" value="LYZ2"/>
    <property type="match status" value="1"/>
</dbReference>
<name>A0ABY6Z3K2_9BACL</name>
<dbReference type="InterPro" id="IPR036366">
    <property type="entry name" value="PGBDSf"/>
</dbReference>
<accession>A0ABY6Z3K2</accession>
<keyword evidence="1" id="KW-0378">Hydrolase</keyword>
<sequence>MKKVVMVAAMSLAATGFCGTLVGPVTVDAATYPMRVTHVELNGKQLSSPDSFTYQNTTYMPLYYVQQLLKSLHLDNTWQGSQWNITAKFWQKPAQVLNSKTGTMSILVNNEPIAIHVNKIVTKDPASHQNTTYVPIWFIQQALKAVELQSTWNGTTWNAESNYTDYTKTGAYLAGFYGLADAKAALAQYPGGEVQDGSGKVVYTEASFTNVDLRYPAPANVNAKSLDSYLQSHNSILAGLGQVFIDAQATYGVDANYLVSHALEETGSNGNVSDIALQKNNLYGYGAFDVNAGTSAGTFPSEAYAIRFQAWEVRNNYLNPGASHYTSPTLAGMANNYASDPDWANKVNDLMDQLAIDMNDTVASYQQYTANNQPSTPANASTEPVYRMNGATGVVQADQNYGSTVPVYATPADGQNHLFARSLQMGTQGSDVETLQQALNQQGGTNLTVDGKFGAATQQALENFQTAHGLAATGVCDFSLWNTILQLSAPAATITAGQQVNIDEIAQGMAGGTVTAWYHVPNVGWIDANDVQFSNVYRVTVPNPNAAADVNVPVTDATGKTIATLHAGDYVVSTSPQASAIAVQFVNQDTGVAVSGTISSSTASLTKITS</sequence>
<organism evidence="3 4">
    <name type="scientific">Alicyclobacillus dauci</name>
    <dbReference type="NCBI Taxonomy" id="1475485"/>
    <lineage>
        <taxon>Bacteria</taxon>
        <taxon>Bacillati</taxon>
        <taxon>Bacillota</taxon>
        <taxon>Bacilli</taxon>
        <taxon>Bacillales</taxon>
        <taxon>Alicyclobacillaceae</taxon>
        <taxon>Alicyclobacillus</taxon>
    </lineage>
</organism>